<evidence type="ECO:0000313" key="8">
    <source>
        <dbReference type="EMBL" id="SPO06257.1"/>
    </source>
</evidence>
<evidence type="ECO:0000256" key="1">
    <source>
        <dbReference type="ARBA" id="ARBA00004123"/>
    </source>
</evidence>
<feature type="region of interest" description="Disordered" evidence="6">
    <location>
        <begin position="1"/>
        <end position="23"/>
    </location>
</feature>
<name>A0AAE8SZP8_9PEZI</name>
<dbReference type="GO" id="GO:0005634">
    <property type="term" value="C:nucleus"/>
    <property type="evidence" value="ECO:0007669"/>
    <property type="project" value="UniProtKB-SubCell"/>
</dbReference>
<comment type="caution">
    <text evidence="8">The sequence shown here is derived from an EMBL/GenBank/DDBJ whole genome shotgun (WGS) entry which is preliminary data.</text>
</comment>
<sequence length="413" mass="45571">MGSEAEVTATTTQHTSPPRPRDHLAFDQIPTEDASQTPAALSPLDLTFQCGPEDLVDGALTIPPWLETQDVVDTFLRTFNWVLPLFGTQEVIDKFTTWYAQPLSHSRVTWAELSVILALAHGITGHDDPASASAAAEHLNNAQSVVSELLAAELTLSTVRVLVGIAIIFQATANLRPATFIIATALRLAHHLGLHTRRTHGPDPAVNTQRDRVFWMAYLVDKDISLRARQPSVQLDADVDLDLPSDGGDELDTALGGYPDVPGYVFTSDRQSRFNIFGARLRLARIQGTVYDILWSARARNLGPDQRAENLLVAKKMLIEWQSSVPPVFRPGTFRRHVPPEAYRYLVILNHSFLFCLALAYDLDGSRQAQAKEVIANTEVGVPPAYCALLAGNYRDGMADFMALHVRDASFVW</sequence>
<feature type="domain" description="Xylanolytic transcriptional activator regulatory" evidence="7">
    <location>
        <begin position="178"/>
        <end position="250"/>
    </location>
</feature>
<reference evidence="8" key="1">
    <citation type="submission" date="2018-03" db="EMBL/GenBank/DDBJ databases">
        <authorList>
            <person name="Guldener U."/>
        </authorList>
    </citation>
    <scope>NUCLEOTIDE SEQUENCE</scope>
</reference>
<dbReference type="EMBL" id="ONZQ02000015">
    <property type="protein sequence ID" value="SPO06257.1"/>
    <property type="molecule type" value="Genomic_DNA"/>
</dbReference>
<dbReference type="PANTHER" id="PTHR46910">
    <property type="entry name" value="TRANSCRIPTION FACTOR PDR1"/>
    <property type="match status" value="1"/>
</dbReference>
<dbReference type="InterPro" id="IPR007219">
    <property type="entry name" value="XnlR_reg_dom"/>
</dbReference>
<dbReference type="GO" id="GO:0003700">
    <property type="term" value="F:DNA-binding transcription factor activity"/>
    <property type="evidence" value="ECO:0007669"/>
    <property type="project" value="InterPro"/>
</dbReference>
<dbReference type="GO" id="GO:0008270">
    <property type="term" value="F:zinc ion binding"/>
    <property type="evidence" value="ECO:0007669"/>
    <property type="project" value="InterPro"/>
</dbReference>
<keyword evidence="9" id="KW-1185">Reference proteome</keyword>
<evidence type="ECO:0000256" key="4">
    <source>
        <dbReference type="ARBA" id="ARBA00023163"/>
    </source>
</evidence>
<dbReference type="CDD" id="cd12148">
    <property type="entry name" value="fungal_TF_MHR"/>
    <property type="match status" value="1"/>
</dbReference>
<dbReference type="Pfam" id="PF04082">
    <property type="entry name" value="Fungal_trans"/>
    <property type="match status" value="1"/>
</dbReference>
<keyword evidence="3" id="KW-0238">DNA-binding</keyword>
<organism evidence="8 9">
    <name type="scientific">Cephalotrichum gorgonifer</name>
    <dbReference type="NCBI Taxonomy" id="2041049"/>
    <lineage>
        <taxon>Eukaryota</taxon>
        <taxon>Fungi</taxon>
        <taxon>Dikarya</taxon>
        <taxon>Ascomycota</taxon>
        <taxon>Pezizomycotina</taxon>
        <taxon>Sordariomycetes</taxon>
        <taxon>Hypocreomycetidae</taxon>
        <taxon>Microascales</taxon>
        <taxon>Microascaceae</taxon>
        <taxon>Cephalotrichum</taxon>
    </lineage>
</organism>
<dbReference type="GO" id="GO:0003677">
    <property type="term" value="F:DNA binding"/>
    <property type="evidence" value="ECO:0007669"/>
    <property type="project" value="UniProtKB-KW"/>
</dbReference>
<protein>
    <recommendedName>
        <fullName evidence="7">Xylanolytic transcriptional activator regulatory domain-containing protein</fullName>
    </recommendedName>
</protein>
<evidence type="ECO:0000256" key="5">
    <source>
        <dbReference type="ARBA" id="ARBA00023242"/>
    </source>
</evidence>
<dbReference type="AlphaFoldDB" id="A0AAE8SZP8"/>
<keyword evidence="2" id="KW-0805">Transcription regulation</keyword>
<keyword evidence="4" id="KW-0804">Transcription</keyword>
<gene>
    <name evidence="8" type="ORF">DNG_08946</name>
</gene>
<evidence type="ECO:0000259" key="7">
    <source>
        <dbReference type="SMART" id="SM00906"/>
    </source>
</evidence>
<evidence type="ECO:0000256" key="3">
    <source>
        <dbReference type="ARBA" id="ARBA00023125"/>
    </source>
</evidence>
<evidence type="ECO:0000256" key="2">
    <source>
        <dbReference type="ARBA" id="ARBA00023015"/>
    </source>
</evidence>
<dbReference type="GO" id="GO:0006351">
    <property type="term" value="P:DNA-templated transcription"/>
    <property type="evidence" value="ECO:0007669"/>
    <property type="project" value="InterPro"/>
</dbReference>
<keyword evidence="5" id="KW-0539">Nucleus</keyword>
<evidence type="ECO:0000256" key="6">
    <source>
        <dbReference type="SAM" id="MobiDB-lite"/>
    </source>
</evidence>
<dbReference type="SMART" id="SM00906">
    <property type="entry name" value="Fungal_trans"/>
    <property type="match status" value="1"/>
</dbReference>
<proteinExistence type="predicted"/>
<dbReference type="Proteomes" id="UP001187682">
    <property type="component" value="Unassembled WGS sequence"/>
</dbReference>
<comment type="subcellular location">
    <subcellularLocation>
        <location evidence="1">Nucleus</location>
    </subcellularLocation>
</comment>
<dbReference type="InterPro" id="IPR050987">
    <property type="entry name" value="AtrR-like"/>
</dbReference>
<evidence type="ECO:0000313" key="9">
    <source>
        <dbReference type="Proteomes" id="UP001187682"/>
    </source>
</evidence>
<accession>A0AAE8SZP8</accession>
<dbReference type="PANTHER" id="PTHR46910:SF37">
    <property type="entry name" value="ZN(II)2CYS6 TRANSCRIPTION FACTOR (EUROFUNG)"/>
    <property type="match status" value="1"/>
</dbReference>